<dbReference type="Proteomes" id="UP000789405">
    <property type="component" value="Unassembled WGS sequence"/>
</dbReference>
<evidence type="ECO:0000313" key="1">
    <source>
        <dbReference type="EMBL" id="CAG8759407.1"/>
    </source>
</evidence>
<dbReference type="EMBL" id="CAJVPY010016914">
    <property type="protein sequence ID" value="CAG8759407.1"/>
    <property type="molecule type" value="Genomic_DNA"/>
</dbReference>
<dbReference type="InterPro" id="IPR011009">
    <property type="entry name" value="Kinase-like_dom_sf"/>
</dbReference>
<name>A0A9N9J2J4_9GLOM</name>
<keyword evidence="2" id="KW-1185">Reference proteome</keyword>
<gene>
    <name evidence="1" type="ORF">DERYTH_LOCUS17671</name>
</gene>
<dbReference type="OrthoDB" id="10261027at2759"/>
<proteinExistence type="predicted"/>
<evidence type="ECO:0000313" key="2">
    <source>
        <dbReference type="Proteomes" id="UP000789405"/>
    </source>
</evidence>
<dbReference type="SUPFAM" id="SSF56112">
    <property type="entry name" value="Protein kinase-like (PK-like)"/>
    <property type="match status" value="1"/>
</dbReference>
<comment type="caution">
    <text evidence="1">The sequence shown here is derived from an EMBL/GenBank/DDBJ whole genome shotgun (WGS) entry which is preliminary data.</text>
</comment>
<sequence>MSTYAQVDLISVPKPLANSTEPNEEITNEVFENEIKKKLIKFIPWIDISNISKLDEGHFGFIFKAYWTKTHSNVVCKELTNLTGINGKYYTAFIHELTMHTRSDLCENIVRFLGASK</sequence>
<protein>
    <submittedName>
        <fullName evidence="1">5297_t:CDS:1</fullName>
    </submittedName>
</protein>
<dbReference type="Gene3D" id="1.10.510.10">
    <property type="entry name" value="Transferase(Phosphotransferase) domain 1"/>
    <property type="match status" value="1"/>
</dbReference>
<organism evidence="1 2">
    <name type="scientific">Dentiscutata erythropus</name>
    <dbReference type="NCBI Taxonomy" id="1348616"/>
    <lineage>
        <taxon>Eukaryota</taxon>
        <taxon>Fungi</taxon>
        <taxon>Fungi incertae sedis</taxon>
        <taxon>Mucoromycota</taxon>
        <taxon>Glomeromycotina</taxon>
        <taxon>Glomeromycetes</taxon>
        <taxon>Diversisporales</taxon>
        <taxon>Gigasporaceae</taxon>
        <taxon>Dentiscutata</taxon>
    </lineage>
</organism>
<feature type="non-terminal residue" evidence="1">
    <location>
        <position position="117"/>
    </location>
</feature>
<reference evidence="1" key="1">
    <citation type="submission" date="2021-06" db="EMBL/GenBank/DDBJ databases">
        <authorList>
            <person name="Kallberg Y."/>
            <person name="Tangrot J."/>
            <person name="Rosling A."/>
        </authorList>
    </citation>
    <scope>NUCLEOTIDE SEQUENCE</scope>
    <source>
        <strain evidence="1">MA453B</strain>
    </source>
</reference>
<accession>A0A9N9J2J4</accession>
<dbReference type="AlphaFoldDB" id="A0A9N9J2J4"/>